<dbReference type="AlphaFoldDB" id="A0A4Y1RD47"/>
<dbReference type="OMA" id="FHTDQAY"/>
<gene>
    <name evidence="5" type="ORF">ALMOND_2B003154</name>
    <name evidence="4" type="ORF">Prudu_012314</name>
</gene>
<feature type="domain" description="SHSP" evidence="3">
    <location>
        <begin position="187"/>
        <end position="305"/>
    </location>
</feature>
<dbReference type="SUPFAM" id="SSF49764">
    <property type="entry name" value="HSP20-like chaperones"/>
    <property type="match status" value="1"/>
</dbReference>
<dbReference type="InParanoid" id="A0A4Y1RD47"/>
<organism evidence="4">
    <name type="scientific">Prunus dulcis</name>
    <name type="common">Almond</name>
    <name type="synonym">Amygdalus dulcis</name>
    <dbReference type="NCBI Taxonomy" id="3755"/>
    <lineage>
        <taxon>Eukaryota</taxon>
        <taxon>Viridiplantae</taxon>
        <taxon>Streptophyta</taxon>
        <taxon>Embryophyta</taxon>
        <taxon>Tracheophyta</taxon>
        <taxon>Spermatophyta</taxon>
        <taxon>Magnoliopsida</taxon>
        <taxon>eudicotyledons</taxon>
        <taxon>Gunneridae</taxon>
        <taxon>Pentapetalae</taxon>
        <taxon>rosids</taxon>
        <taxon>fabids</taxon>
        <taxon>Rosales</taxon>
        <taxon>Rosaceae</taxon>
        <taxon>Amygdaloideae</taxon>
        <taxon>Amygdaleae</taxon>
        <taxon>Prunus</taxon>
    </lineage>
</organism>
<accession>A0A4Y1RD47</accession>
<dbReference type="FunCoup" id="A0A4Y1RD47">
    <property type="interactions" value="69"/>
</dbReference>
<dbReference type="Proteomes" id="UP000327085">
    <property type="component" value="Chromosome 4"/>
</dbReference>
<sequence length="308" mass="35157">MNLFFHVNSKPEFSLCSAQATINPRVSRLNGPFVNYLFHFATCNFLSPMRKDQEKEIFQLALQPFKYSEGICALLLSQKCFSHTIRTNKPQTSLHHTLKSSVSLIFNSMTTTRKQLEVLTDDQTPHKWCVLLREDVFKKFMSQGSPAVHKVFGGGSLFSPFLFGKFFDPSDAFPLWEFDADILLAGLRSSGQSSAVDWFQTDQDYVLKADLPGDGKNNVQVYAENGKVVEISGQWKQQGGESKSTKDWRSGNWWEHGYVRKLELPQDADWRRIEASVTNDLLLEIKIHKINPLDCDINHLTMKDKEAV</sequence>
<dbReference type="PROSITE" id="PS01031">
    <property type="entry name" value="SHSP"/>
    <property type="match status" value="1"/>
</dbReference>
<dbReference type="PANTHER" id="PTHR47838">
    <property type="entry name" value="21.7 KDA CLASS VI HEAT SHOCK PROTEIN"/>
    <property type="match status" value="1"/>
</dbReference>
<protein>
    <submittedName>
        <fullName evidence="4">HSP20-like chaperones superfamily protein</fullName>
    </submittedName>
    <submittedName>
        <fullName evidence="5">PREDICTED: 17</fullName>
    </submittedName>
</protein>
<proteinExistence type="inferred from homology"/>
<name>A0A4Y1RD47_PRUDU</name>
<reference evidence="5" key="2">
    <citation type="submission" date="2019-07" db="EMBL/GenBank/DDBJ databases">
        <authorList>
            <person name="Alioto T."/>
            <person name="Alioto T."/>
            <person name="Gomez Garrido J."/>
        </authorList>
    </citation>
    <scope>NUCLEOTIDE SEQUENCE</scope>
</reference>
<dbReference type="InterPro" id="IPR002068">
    <property type="entry name" value="A-crystallin/Hsp20_dom"/>
</dbReference>
<dbReference type="Gene3D" id="2.60.40.790">
    <property type="match status" value="1"/>
</dbReference>
<dbReference type="Gramene" id="VVA28193">
    <property type="protein sequence ID" value="VVA28193"/>
    <property type="gene ID" value="Prudul26B003154"/>
</dbReference>
<evidence type="ECO:0000256" key="1">
    <source>
        <dbReference type="PROSITE-ProRule" id="PRU00285"/>
    </source>
</evidence>
<dbReference type="EMBL" id="CABIKO010000136">
    <property type="protein sequence ID" value="VVA28193.1"/>
    <property type="molecule type" value="Genomic_DNA"/>
</dbReference>
<comment type="similarity">
    <text evidence="1 2">Belongs to the small heat shock protein (HSP20) family.</text>
</comment>
<dbReference type="Pfam" id="PF00011">
    <property type="entry name" value="HSP20"/>
    <property type="match status" value="1"/>
</dbReference>
<evidence type="ECO:0000313" key="4">
    <source>
        <dbReference type="EMBL" id="BBH01907.1"/>
    </source>
</evidence>
<dbReference type="InterPro" id="IPR008978">
    <property type="entry name" value="HSP20-like_chaperone"/>
</dbReference>
<reference evidence="6" key="3">
    <citation type="journal article" date="2020" name="Plant J.">
        <title>Transposons played a major role in the diversification between the closely related almond and peach genomes: results from the almond genome sequence.</title>
        <authorList>
            <person name="Alioto T."/>
            <person name="Alexiou K.G."/>
            <person name="Bardil A."/>
            <person name="Barteri F."/>
            <person name="Castanera R."/>
            <person name="Cruz F."/>
            <person name="Dhingra A."/>
            <person name="Duval H."/>
            <person name="Fernandez I Marti A."/>
            <person name="Frias L."/>
            <person name="Galan B."/>
            <person name="Garcia J.L."/>
            <person name="Howad W."/>
            <person name="Gomez-Garrido J."/>
            <person name="Gut M."/>
            <person name="Julca I."/>
            <person name="Morata J."/>
            <person name="Puigdomenech P."/>
            <person name="Ribeca P."/>
            <person name="Rubio Cabetas M.J."/>
            <person name="Vlasova A."/>
            <person name="Wirthensohn M."/>
            <person name="Garcia-Mas J."/>
            <person name="Gabaldon T."/>
            <person name="Casacuberta J.M."/>
            <person name="Arus P."/>
        </authorList>
    </citation>
    <scope>NUCLEOTIDE SEQUENCE [LARGE SCALE GENOMIC DNA]</scope>
    <source>
        <strain evidence="6">cv. Texas</strain>
    </source>
</reference>
<evidence type="ECO:0000313" key="6">
    <source>
        <dbReference type="Proteomes" id="UP000327085"/>
    </source>
</evidence>
<evidence type="ECO:0000313" key="5">
    <source>
        <dbReference type="EMBL" id="VVA28193.1"/>
    </source>
</evidence>
<evidence type="ECO:0000256" key="2">
    <source>
        <dbReference type="RuleBase" id="RU003616"/>
    </source>
</evidence>
<reference evidence="4" key="1">
    <citation type="journal article" date="2019" name="Science">
        <title>Mutation of a bHLH transcription factor allowed almond domestication.</title>
        <authorList>
            <person name="Sanchez-Perez R."/>
            <person name="Pavan S."/>
            <person name="Mazzeo R."/>
            <person name="Moldovan C."/>
            <person name="Aiese Cigliano R."/>
            <person name="Del Cueto J."/>
            <person name="Ricciardi F."/>
            <person name="Lotti C."/>
            <person name="Ricciardi L."/>
            <person name="Dicenta F."/>
            <person name="Lopez-Marques R.L."/>
            <person name="Lindberg Moller B."/>
        </authorList>
    </citation>
    <scope>NUCLEOTIDE SEQUENCE</scope>
</reference>
<dbReference type="PANTHER" id="PTHR47838:SF1">
    <property type="entry name" value="21.7 KDA CLASS VI HEAT SHOCK PROTEIN"/>
    <property type="match status" value="1"/>
</dbReference>
<dbReference type="EMBL" id="AP019300">
    <property type="protein sequence ID" value="BBH01907.1"/>
    <property type="molecule type" value="Genomic_DNA"/>
</dbReference>
<evidence type="ECO:0000259" key="3">
    <source>
        <dbReference type="PROSITE" id="PS01031"/>
    </source>
</evidence>